<dbReference type="PROSITE" id="PS50853">
    <property type="entry name" value="FN3"/>
    <property type="match status" value="3"/>
</dbReference>
<keyword evidence="3" id="KW-1133">Transmembrane helix</keyword>
<dbReference type="InterPro" id="IPR003961">
    <property type="entry name" value="FN3_dom"/>
</dbReference>
<feature type="chain" id="PRO_5007542325" evidence="4">
    <location>
        <begin position="24"/>
        <end position="1295"/>
    </location>
</feature>
<keyword evidence="1" id="KW-0677">Repeat</keyword>
<evidence type="ECO:0000256" key="2">
    <source>
        <dbReference type="SAM" id="MobiDB-lite"/>
    </source>
</evidence>
<dbReference type="SUPFAM" id="SSF49265">
    <property type="entry name" value="Fibronectin type III"/>
    <property type="match status" value="4"/>
</dbReference>
<feature type="region of interest" description="Disordered" evidence="2">
    <location>
        <begin position="1113"/>
        <end position="1162"/>
    </location>
</feature>
<dbReference type="InterPro" id="IPR050964">
    <property type="entry name" value="Striated_Muscle_Regulatory"/>
</dbReference>
<name>A0A147BEK0_IXORI</name>
<dbReference type="PROSITE" id="PS50835">
    <property type="entry name" value="IG_LIKE"/>
    <property type="match status" value="1"/>
</dbReference>
<feature type="compositionally biased region" description="Polar residues" evidence="2">
    <location>
        <begin position="1134"/>
        <end position="1151"/>
    </location>
</feature>
<dbReference type="PANTHER" id="PTHR13817">
    <property type="entry name" value="TITIN"/>
    <property type="match status" value="1"/>
</dbReference>
<evidence type="ECO:0000259" key="6">
    <source>
        <dbReference type="PROSITE" id="PS50853"/>
    </source>
</evidence>
<dbReference type="InterPro" id="IPR007110">
    <property type="entry name" value="Ig-like_dom"/>
</dbReference>
<dbReference type="SMART" id="SM00060">
    <property type="entry name" value="FN3"/>
    <property type="match status" value="4"/>
</dbReference>
<dbReference type="SUPFAM" id="SSF48726">
    <property type="entry name" value="Immunoglobulin"/>
    <property type="match status" value="1"/>
</dbReference>
<dbReference type="Pfam" id="PF00041">
    <property type="entry name" value="fn3"/>
    <property type="match status" value="1"/>
</dbReference>
<dbReference type="InterPro" id="IPR036179">
    <property type="entry name" value="Ig-like_dom_sf"/>
</dbReference>
<protein>
    <submittedName>
        <fullName evidence="7">Putative cell adhesion molecule</fullName>
    </submittedName>
</protein>
<feature type="region of interest" description="Disordered" evidence="2">
    <location>
        <begin position="1197"/>
        <end position="1259"/>
    </location>
</feature>
<reference evidence="7" key="1">
    <citation type="journal article" date="2018" name="PLoS Negl. Trop. Dis.">
        <title>Sialome diversity of ticks revealed by RNAseq of single tick salivary glands.</title>
        <authorList>
            <person name="Perner J."/>
            <person name="Kropackova S."/>
            <person name="Kopacek P."/>
            <person name="Ribeiro J.M."/>
        </authorList>
    </citation>
    <scope>NUCLEOTIDE SEQUENCE</scope>
    <source>
        <strain evidence="7">Siblings of single egg batch collected in Ceske Budejovice</strain>
        <tissue evidence="7">Salivary glands</tissue>
    </source>
</reference>
<dbReference type="PANTHER" id="PTHR13817:SF73">
    <property type="entry name" value="FIBRONECTIN TYPE-III DOMAIN-CONTAINING PROTEIN"/>
    <property type="match status" value="1"/>
</dbReference>
<feature type="domain" description="Ig-like" evidence="5">
    <location>
        <begin position="32"/>
        <end position="127"/>
    </location>
</feature>
<evidence type="ECO:0000313" key="7">
    <source>
        <dbReference type="EMBL" id="JAR89217.1"/>
    </source>
</evidence>
<dbReference type="CDD" id="cd00063">
    <property type="entry name" value="FN3"/>
    <property type="match status" value="3"/>
</dbReference>
<evidence type="ECO:0000256" key="4">
    <source>
        <dbReference type="SAM" id="SignalP"/>
    </source>
</evidence>
<keyword evidence="4" id="KW-0732">Signal</keyword>
<evidence type="ECO:0000256" key="3">
    <source>
        <dbReference type="SAM" id="Phobius"/>
    </source>
</evidence>
<keyword evidence="3" id="KW-0472">Membrane</keyword>
<sequence>MSWTRCPTASFFVLLCLCPRVWLLACRSIFSPISGDMPRDFSLKVGDPLVLNCTLTVSKFSLPSLFGGNTTYEVNGSHLALKFNDSYVPQDRLVYGHSSILFRKDSAEYSDTGTYYCNLRVPDRTLHVCATLVTVGEKPSQVEDFKCISYLYRNLTCSWRIPEASVRSNYTLGEMFGPIESHEGFYRECPTTKELRTPSSCTWNLSSSPLYRKEAPRFHFILTGWNALGSRNWSYTFDHLEILKISEPTEFRRSAVTERSITVDWSPPVEQAENRKLQVSYEIGYLSQYEDEWKEMHILNKTSLMVQGLTPYTNYTFRLRARASRAVMAELWTESVFLVQETLSDVPDSPPRISESGFKVQNYQSKRSITLNFETVPRKHWCGATLKYLVECCEENPLEDRCENKTSQVPTITFENLLRNAAYKFRLWSLNENGISRVHSSMRVDRHDDLMNAPQDIKVMALSSGEYEVSWRPPATGHVPSGSAPALSPGFEEAEAPSPGYTVFWCPRMLPRSYSCNQSLEWRRLPPNVTATLLQLEPDKVYQFAVAAHGASNASEMAWTSCVIPVSKELEKITQVSLERDGPHSLLMRWQLECSALKSFVDGYQIEACAVADKYRNMALHDAAGCQYSRYDPQSCKVYNVTNADAEERLLDGLDTNSVYRAVVRALSNGRLTDDSPVQCARTESVGPAISLVIGVAVGGALGLTVLVLVLYLLARWMKKKVDMIKEIKIQLPDGLDSANANQMHSYKNIRNGSAHRGTDANPSPHIPYGRMGCFSAADHAPKKRHDSGHSQGSSSSTDELLYKKTRRADTPGRNPSGDSSGGSTNGHESLVSAGTARTSSLCDSGAESDPAAPPSPDCVLPPHNTTPRCRPNLPKLDEDKDRESQDSGLDTAGNAPRALPSAPNDGPSQEPYSKLAVCAAVAETPGLQSQLLASSEPSLLDIPGGTPQHARTPSAPYSKFGLARSSDEVMLPGPYSVCRSPPPPSAARRREGGPPAMPYSQLALRGGVPPFLGTGGRDLTVGMMLEQPRVLPHIKDVSAPVRATMPPSGYVTVGQAMKVHPADPSSAGPGYSKLGIQPPTKTPLTDSGYVPLHHMVGAPNGCGPYVPPYEGVRPDASYDGESSSDDVAIGAGENSNDASLEDFSFSSTSPPGEPADCLLSGEGRPFPLQTLSPVRAAPGLGYVSAAAVLKCPFDEPSGGNSASTNGYAPVQSAARGPQPADDYVSHNAAIGWGRSASGDSADGSEGSPHPSDGATNGYVSLPVAMDVAGPRNVAVGYVPGVKTGSSSARVDCSV</sequence>
<feature type="transmembrane region" description="Helical" evidence="3">
    <location>
        <begin position="689"/>
        <end position="714"/>
    </location>
</feature>
<dbReference type="SMR" id="A0A147BEK0"/>
<evidence type="ECO:0000259" key="5">
    <source>
        <dbReference type="PROSITE" id="PS50835"/>
    </source>
</evidence>
<accession>A0A147BEK0</accession>
<feature type="region of interest" description="Disordered" evidence="2">
    <location>
        <begin position="977"/>
        <end position="997"/>
    </location>
</feature>
<proteinExistence type="predicted"/>
<keyword evidence="3" id="KW-0812">Transmembrane</keyword>
<evidence type="ECO:0000256" key="1">
    <source>
        <dbReference type="ARBA" id="ARBA00022737"/>
    </source>
</evidence>
<feature type="domain" description="Fibronectin type-III" evidence="6">
    <location>
        <begin position="247"/>
        <end position="345"/>
    </location>
</feature>
<feature type="domain" description="Fibronectin type-III" evidence="6">
    <location>
        <begin position="453"/>
        <end position="570"/>
    </location>
</feature>
<dbReference type="Gene3D" id="2.60.40.10">
    <property type="entry name" value="Immunoglobulins"/>
    <property type="match status" value="4"/>
</dbReference>
<dbReference type="EMBL" id="GEGO01006187">
    <property type="protein sequence ID" value="JAR89217.1"/>
    <property type="molecule type" value="Transcribed_RNA"/>
</dbReference>
<feature type="signal peptide" evidence="4">
    <location>
        <begin position="1"/>
        <end position="23"/>
    </location>
</feature>
<feature type="region of interest" description="Disordered" evidence="2">
    <location>
        <begin position="749"/>
        <end position="912"/>
    </location>
</feature>
<dbReference type="InterPro" id="IPR013783">
    <property type="entry name" value="Ig-like_fold"/>
</dbReference>
<feature type="compositionally biased region" description="Basic and acidic residues" evidence="2">
    <location>
        <begin position="876"/>
        <end position="886"/>
    </location>
</feature>
<organism evidence="7">
    <name type="scientific">Ixodes ricinus</name>
    <name type="common">Common tick</name>
    <name type="synonym">Acarus ricinus</name>
    <dbReference type="NCBI Taxonomy" id="34613"/>
    <lineage>
        <taxon>Eukaryota</taxon>
        <taxon>Metazoa</taxon>
        <taxon>Ecdysozoa</taxon>
        <taxon>Arthropoda</taxon>
        <taxon>Chelicerata</taxon>
        <taxon>Arachnida</taxon>
        <taxon>Acari</taxon>
        <taxon>Parasitiformes</taxon>
        <taxon>Ixodida</taxon>
        <taxon>Ixodoidea</taxon>
        <taxon>Ixodidae</taxon>
        <taxon>Ixodinae</taxon>
        <taxon>Ixodes</taxon>
    </lineage>
</organism>
<feature type="compositionally biased region" description="Low complexity" evidence="2">
    <location>
        <begin position="1232"/>
        <end position="1248"/>
    </location>
</feature>
<dbReference type="InterPro" id="IPR036116">
    <property type="entry name" value="FN3_sf"/>
</dbReference>
<feature type="domain" description="Fibronectin type-III" evidence="6">
    <location>
        <begin position="354"/>
        <end position="449"/>
    </location>
</feature>